<keyword evidence="7 11" id="KW-0560">Oxidoreductase</keyword>
<reference evidence="14 15" key="1">
    <citation type="submission" date="2020-07" db="EMBL/GenBank/DDBJ databases">
        <title>Sequencing the genomes of 1000 actinobacteria strains.</title>
        <authorList>
            <person name="Klenk H.-P."/>
        </authorList>
    </citation>
    <scope>NUCLEOTIDE SEQUENCE [LARGE SCALE GENOMIC DNA]</scope>
    <source>
        <strain evidence="14 15">DSM 44749</strain>
    </source>
</reference>
<evidence type="ECO:0000259" key="13">
    <source>
        <dbReference type="Pfam" id="PF02882"/>
    </source>
</evidence>
<dbReference type="PANTHER" id="PTHR48099">
    <property type="entry name" value="C-1-TETRAHYDROFOLATE SYNTHASE, CYTOPLASMIC-RELATED"/>
    <property type="match status" value="1"/>
</dbReference>
<comment type="caution">
    <text evidence="11">Lacks conserved residue(s) required for the propagation of feature annotation.</text>
</comment>
<dbReference type="HAMAP" id="MF_01576">
    <property type="entry name" value="THF_DHG_CYH"/>
    <property type="match status" value="1"/>
</dbReference>
<keyword evidence="5 11" id="KW-0378">Hydrolase</keyword>
<dbReference type="InterPro" id="IPR000672">
    <property type="entry name" value="THF_DH/CycHdrlase"/>
</dbReference>
<comment type="caution">
    <text evidence="14">The sequence shown here is derived from an EMBL/GenBank/DDBJ whole genome shotgun (WGS) entry which is preliminary data.</text>
</comment>
<dbReference type="PRINTS" id="PR00085">
    <property type="entry name" value="THFDHDRGNASE"/>
</dbReference>
<keyword evidence="9 11" id="KW-0486">Methionine biosynthesis</keyword>
<comment type="similarity">
    <text evidence="11">Belongs to the tetrahydrofolate dehydrogenase/cyclohydrolase family.</text>
</comment>
<feature type="domain" description="Tetrahydrofolate dehydrogenase/cyclohydrolase catalytic" evidence="12">
    <location>
        <begin position="6"/>
        <end position="120"/>
    </location>
</feature>
<dbReference type="AlphaFoldDB" id="A0A852VX31"/>
<comment type="pathway">
    <text evidence="1 11">One-carbon metabolism; tetrahydrofolate interconversion.</text>
</comment>
<keyword evidence="8 11" id="KW-0368">Histidine biosynthesis</keyword>
<evidence type="ECO:0000256" key="7">
    <source>
        <dbReference type="ARBA" id="ARBA00023002"/>
    </source>
</evidence>
<keyword evidence="10 11" id="KW-0511">Multifunctional enzyme</keyword>
<dbReference type="RefSeq" id="WP_073575427.1">
    <property type="nucleotide sequence ID" value="NZ_BAAAJZ010000015.1"/>
</dbReference>
<comment type="function">
    <text evidence="11">Catalyzes the oxidation of 5,10-methylenetetrahydrofolate to 5,10-methenyltetrahydrofolate and then the hydrolysis of 5,10-methenyltetrahydrofolate to 10-formyltetrahydrofolate.</text>
</comment>
<evidence type="ECO:0000256" key="10">
    <source>
        <dbReference type="ARBA" id="ARBA00023268"/>
    </source>
</evidence>
<dbReference type="PANTHER" id="PTHR48099:SF5">
    <property type="entry name" value="C-1-TETRAHYDROFOLATE SYNTHASE, CYTOPLASMIC"/>
    <property type="match status" value="1"/>
</dbReference>
<dbReference type="CDD" id="cd01080">
    <property type="entry name" value="NAD_bind_m-THF_DH_Cyclohyd"/>
    <property type="match status" value="1"/>
</dbReference>
<dbReference type="Pfam" id="PF00763">
    <property type="entry name" value="THF_DHG_CYH"/>
    <property type="match status" value="1"/>
</dbReference>
<sequence length="319" mass="33977">MSAQVIDGRACARALKESLEVDVARLRHEGLGIGLATVVIGDEYSSGAYERRLRRLADELGVTYSPQTLPGDTDQEALLTRIGELNADPAVSGILVLRPLPSHIDEAAVFRAIDPMKDIEAVHPENAGLLALGVPRFVPSTAASCFHLLDTWLDSVGEDRADFYHRANIVVVGRSNNVGKPAISLGYERQATVQSVDEWADRTTGIGRYTRWADVLIVAAGKAGLIRAEHVGENAVVIDVGINAATGPDGRVHMVGDVDHDAVAPRVRALTPVPGGVGPVTDVWLLRNTVTAARLLAGRPIDLARPSLPTPARVLLEAS</sequence>
<dbReference type="Gene3D" id="3.40.50.10860">
    <property type="entry name" value="Leucine Dehydrogenase, chain A, domain 1"/>
    <property type="match status" value="1"/>
</dbReference>
<evidence type="ECO:0000256" key="4">
    <source>
        <dbReference type="ARBA" id="ARBA00022755"/>
    </source>
</evidence>
<evidence type="ECO:0000256" key="11">
    <source>
        <dbReference type="HAMAP-Rule" id="MF_01576"/>
    </source>
</evidence>
<keyword evidence="15" id="KW-1185">Reference proteome</keyword>
<feature type="binding site" evidence="11">
    <location>
        <position position="242"/>
    </location>
    <ligand>
        <name>NADP(+)</name>
        <dbReference type="ChEBI" id="CHEBI:58349"/>
    </ligand>
</feature>
<keyword evidence="3 11" id="KW-0028">Amino-acid biosynthesis</keyword>
<dbReference type="GO" id="GO:0004477">
    <property type="term" value="F:methenyltetrahydrofolate cyclohydrolase activity"/>
    <property type="evidence" value="ECO:0007669"/>
    <property type="project" value="UniProtKB-UniRule"/>
</dbReference>
<dbReference type="EC" id="1.5.1.5" evidence="11"/>
<dbReference type="GO" id="GO:0035999">
    <property type="term" value="P:tetrahydrofolate interconversion"/>
    <property type="evidence" value="ECO:0007669"/>
    <property type="project" value="UniProtKB-UniRule"/>
</dbReference>
<keyword evidence="2 11" id="KW-0554">One-carbon metabolism</keyword>
<dbReference type="GO" id="GO:0009086">
    <property type="term" value="P:methionine biosynthetic process"/>
    <property type="evidence" value="ECO:0007669"/>
    <property type="project" value="UniProtKB-KW"/>
</dbReference>
<dbReference type="EC" id="3.5.4.9" evidence="11"/>
<evidence type="ECO:0000256" key="6">
    <source>
        <dbReference type="ARBA" id="ARBA00022857"/>
    </source>
</evidence>
<comment type="catalytic activity">
    <reaction evidence="11">
        <text>(6R)-5,10-methylene-5,6,7,8-tetrahydrofolate + NADP(+) = (6R)-5,10-methenyltetrahydrofolate + NADPH</text>
        <dbReference type="Rhea" id="RHEA:22812"/>
        <dbReference type="ChEBI" id="CHEBI:15636"/>
        <dbReference type="ChEBI" id="CHEBI:57455"/>
        <dbReference type="ChEBI" id="CHEBI:57783"/>
        <dbReference type="ChEBI" id="CHEBI:58349"/>
        <dbReference type="EC" id="1.5.1.5"/>
    </reaction>
</comment>
<name>A0A852VX31_PSEA5</name>
<dbReference type="GO" id="GO:0004488">
    <property type="term" value="F:methylenetetrahydrofolate dehydrogenase (NADP+) activity"/>
    <property type="evidence" value="ECO:0007669"/>
    <property type="project" value="UniProtKB-UniRule"/>
</dbReference>
<evidence type="ECO:0000256" key="5">
    <source>
        <dbReference type="ARBA" id="ARBA00022801"/>
    </source>
</evidence>
<organism evidence="14 15">
    <name type="scientific">Pseudonocardia alni</name>
    <name type="common">Amycolata alni</name>
    <dbReference type="NCBI Taxonomy" id="33907"/>
    <lineage>
        <taxon>Bacteria</taxon>
        <taxon>Bacillati</taxon>
        <taxon>Actinomycetota</taxon>
        <taxon>Actinomycetes</taxon>
        <taxon>Pseudonocardiales</taxon>
        <taxon>Pseudonocardiaceae</taxon>
        <taxon>Pseudonocardia</taxon>
    </lineage>
</organism>
<dbReference type="InterPro" id="IPR036291">
    <property type="entry name" value="NAD(P)-bd_dom_sf"/>
</dbReference>
<evidence type="ECO:0000256" key="2">
    <source>
        <dbReference type="ARBA" id="ARBA00022563"/>
    </source>
</evidence>
<keyword evidence="6 11" id="KW-0521">NADP</keyword>
<evidence type="ECO:0000313" key="14">
    <source>
        <dbReference type="EMBL" id="NYG01508.1"/>
    </source>
</evidence>
<dbReference type="UniPathway" id="UPA00193"/>
<keyword evidence="4 11" id="KW-0658">Purine biosynthesis</keyword>
<protein>
    <recommendedName>
        <fullName evidence="11">Bifunctional protein FolD</fullName>
    </recommendedName>
    <domain>
        <recommendedName>
            <fullName evidence="11">Methylenetetrahydrofolate dehydrogenase</fullName>
            <ecNumber evidence="11">1.5.1.5</ecNumber>
        </recommendedName>
    </domain>
    <domain>
        <recommendedName>
            <fullName evidence="11">Methenyltetrahydrofolate cyclohydrolase</fullName>
            <ecNumber evidence="11">3.5.4.9</ecNumber>
        </recommendedName>
    </domain>
</protein>
<dbReference type="InterPro" id="IPR020630">
    <property type="entry name" value="THF_DH/CycHdrlase_cat_dom"/>
</dbReference>
<comment type="catalytic activity">
    <reaction evidence="11">
        <text>(6R)-5,10-methenyltetrahydrofolate + H2O = (6R)-10-formyltetrahydrofolate + H(+)</text>
        <dbReference type="Rhea" id="RHEA:23700"/>
        <dbReference type="ChEBI" id="CHEBI:15377"/>
        <dbReference type="ChEBI" id="CHEBI:15378"/>
        <dbReference type="ChEBI" id="CHEBI:57455"/>
        <dbReference type="ChEBI" id="CHEBI:195366"/>
        <dbReference type="EC" id="3.5.4.9"/>
    </reaction>
</comment>
<dbReference type="InterPro" id="IPR046346">
    <property type="entry name" value="Aminoacid_DH-like_N_sf"/>
</dbReference>
<dbReference type="GO" id="GO:0000105">
    <property type="term" value="P:L-histidine biosynthetic process"/>
    <property type="evidence" value="ECO:0007669"/>
    <property type="project" value="UniProtKB-KW"/>
</dbReference>
<dbReference type="Gene3D" id="3.40.50.720">
    <property type="entry name" value="NAD(P)-binding Rossmann-like Domain"/>
    <property type="match status" value="1"/>
</dbReference>
<evidence type="ECO:0000256" key="3">
    <source>
        <dbReference type="ARBA" id="ARBA00022605"/>
    </source>
</evidence>
<evidence type="ECO:0000313" key="15">
    <source>
        <dbReference type="Proteomes" id="UP000549695"/>
    </source>
</evidence>
<feature type="domain" description="Tetrahydrofolate dehydrogenase/cyclohydrolase NAD(P)-binding" evidence="13">
    <location>
        <begin position="164"/>
        <end position="294"/>
    </location>
</feature>
<dbReference type="EMBL" id="JACCCZ010000001">
    <property type="protein sequence ID" value="NYG01508.1"/>
    <property type="molecule type" value="Genomic_DNA"/>
</dbReference>
<accession>A0A852VX31</accession>
<comment type="subunit">
    <text evidence="11">Homodimer.</text>
</comment>
<dbReference type="GO" id="GO:0006164">
    <property type="term" value="P:purine nucleotide biosynthetic process"/>
    <property type="evidence" value="ECO:0007669"/>
    <property type="project" value="UniProtKB-KW"/>
</dbReference>
<evidence type="ECO:0000256" key="1">
    <source>
        <dbReference type="ARBA" id="ARBA00004777"/>
    </source>
</evidence>
<evidence type="ECO:0000259" key="12">
    <source>
        <dbReference type="Pfam" id="PF00763"/>
    </source>
</evidence>
<dbReference type="Pfam" id="PF02882">
    <property type="entry name" value="THF_DHG_CYH_C"/>
    <property type="match status" value="1"/>
</dbReference>
<dbReference type="GeneID" id="98051577"/>
<evidence type="ECO:0000256" key="8">
    <source>
        <dbReference type="ARBA" id="ARBA00023102"/>
    </source>
</evidence>
<dbReference type="GO" id="GO:0005829">
    <property type="term" value="C:cytosol"/>
    <property type="evidence" value="ECO:0007669"/>
    <property type="project" value="TreeGrafter"/>
</dbReference>
<dbReference type="SUPFAM" id="SSF51735">
    <property type="entry name" value="NAD(P)-binding Rossmann-fold domains"/>
    <property type="match status" value="1"/>
</dbReference>
<dbReference type="Proteomes" id="UP000549695">
    <property type="component" value="Unassembled WGS sequence"/>
</dbReference>
<feature type="binding site" evidence="11">
    <location>
        <begin position="173"/>
        <end position="175"/>
    </location>
    <ligand>
        <name>NADP(+)</name>
        <dbReference type="ChEBI" id="CHEBI:58349"/>
    </ligand>
</feature>
<dbReference type="InterPro" id="IPR020631">
    <property type="entry name" value="THF_DH/CycHdrlase_NAD-bd_dom"/>
</dbReference>
<gene>
    <name evidence="11" type="primary">folD</name>
    <name evidence="14" type="ORF">HDA37_001793</name>
</gene>
<proteinExistence type="inferred from homology"/>
<evidence type="ECO:0000256" key="9">
    <source>
        <dbReference type="ARBA" id="ARBA00023167"/>
    </source>
</evidence>
<dbReference type="SUPFAM" id="SSF53223">
    <property type="entry name" value="Aminoacid dehydrogenase-like, N-terminal domain"/>
    <property type="match status" value="1"/>
</dbReference>